<evidence type="ECO:0000256" key="1">
    <source>
        <dbReference type="ARBA" id="ARBA00022500"/>
    </source>
</evidence>
<evidence type="ECO:0000259" key="7">
    <source>
        <dbReference type="PROSITE" id="PS50111"/>
    </source>
</evidence>
<dbReference type="PROSITE" id="PS50111">
    <property type="entry name" value="CHEMOTAXIS_TRANSDUC_2"/>
    <property type="match status" value="1"/>
</dbReference>
<dbReference type="Proteomes" id="UP000186905">
    <property type="component" value="Unassembled WGS sequence"/>
</dbReference>
<feature type="transmembrane region" description="Helical" evidence="6">
    <location>
        <begin position="164"/>
        <end position="186"/>
    </location>
</feature>
<gene>
    <name evidence="8" type="ORF">BIT28_20880</name>
</gene>
<dbReference type="AlphaFoldDB" id="A0A1Q9G629"/>
<feature type="coiled-coil region" evidence="5">
    <location>
        <begin position="221"/>
        <end position="255"/>
    </location>
</feature>
<evidence type="ECO:0000256" key="2">
    <source>
        <dbReference type="ARBA" id="ARBA00023224"/>
    </source>
</evidence>
<evidence type="ECO:0000256" key="6">
    <source>
        <dbReference type="SAM" id="Phobius"/>
    </source>
</evidence>
<keyword evidence="9" id="KW-1185">Reference proteome</keyword>
<evidence type="ECO:0000256" key="4">
    <source>
        <dbReference type="PROSITE-ProRule" id="PRU00284"/>
    </source>
</evidence>
<organism evidence="8 9">
    <name type="scientific">Photobacterium proteolyticum</name>
    <dbReference type="NCBI Taxonomy" id="1903952"/>
    <lineage>
        <taxon>Bacteria</taxon>
        <taxon>Pseudomonadati</taxon>
        <taxon>Pseudomonadota</taxon>
        <taxon>Gammaproteobacteria</taxon>
        <taxon>Vibrionales</taxon>
        <taxon>Vibrionaceae</taxon>
        <taxon>Photobacterium</taxon>
    </lineage>
</organism>
<accession>A0A1Q9G629</accession>
<feature type="domain" description="Methyl-accepting transducer" evidence="7">
    <location>
        <begin position="234"/>
        <end position="456"/>
    </location>
</feature>
<reference evidence="8 9" key="1">
    <citation type="submission" date="2016-09" db="EMBL/GenBank/DDBJ databases">
        <title>Photobacterium proteolyticum sp. nov. a protease producing bacterium isolated from ocean sediments of Laizhou Bay.</title>
        <authorList>
            <person name="Li Y."/>
        </authorList>
    </citation>
    <scope>NUCLEOTIDE SEQUENCE [LARGE SCALE GENOMIC DNA]</scope>
    <source>
        <strain evidence="8 9">13-12</strain>
    </source>
</reference>
<keyword evidence="1" id="KW-0145">Chemotaxis</keyword>
<feature type="transmembrane region" description="Helical" evidence="6">
    <location>
        <begin position="111"/>
        <end position="144"/>
    </location>
</feature>
<keyword evidence="6" id="KW-0472">Membrane</keyword>
<dbReference type="GO" id="GO:0007165">
    <property type="term" value="P:signal transduction"/>
    <property type="evidence" value="ECO:0007669"/>
    <property type="project" value="UniProtKB-KW"/>
</dbReference>
<evidence type="ECO:0000256" key="3">
    <source>
        <dbReference type="ARBA" id="ARBA00029447"/>
    </source>
</evidence>
<dbReference type="OrthoDB" id="9795078at2"/>
<keyword evidence="2 4" id="KW-0807">Transducer</keyword>
<dbReference type="PANTHER" id="PTHR43531">
    <property type="entry name" value="PROTEIN ICFG"/>
    <property type="match status" value="1"/>
</dbReference>
<dbReference type="STRING" id="1903952.BIT28_20880"/>
<dbReference type="PANTHER" id="PTHR43531:SF11">
    <property type="entry name" value="METHYL-ACCEPTING CHEMOTAXIS PROTEIN 3"/>
    <property type="match status" value="1"/>
</dbReference>
<dbReference type="GO" id="GO:0004888">
    <property type="term" value="F:transmembrane signaling receptor activity"/>
    <property type="evidence" value="ECO:0007669"/>
    <property type="project" value="InterPro"/>
</dbReference>
<dbReference type="InterPro" id="IPR051310">
    <property type="entry name" value="MCP_chemotaxis"/>
</dbReference>
<feature type="transmembrane region" description="Helical" evidence="6">
    <location>
        <begin position="54"/>
        <end position="75"/>
    </location>
</feature>
<dbReference type="GO" id="GO:0016020">
    <property type="term" value="C:membrane"/>
    <property type="evidence" value="ECO:0007669"/>
    <property type="project" value="InterPro"/>
</dbReference>
<protein>
    <submittedName>
        <fullName evidence="8">Chemotaxis protein</fullName>
    </submittedName>
</protein>
<keyword evidence="5" id="KW-0175">Coiled coil</keyword>
<dbReference type="SUPFAM" id="SSF58104">
    <property type="entry name" value="Methyl-accepting chemotaxis protein (MCP) signaling domain"/>
    <property type="match status" value="1"/>
</dbReference>
<feature type="transmembrane region" description="Helical" evidence="6">
    <location>
        <begin position="27"/>
        <end position="45"/>
    </location>
</feature>
<feature type="transmembrane region" description="Helical" evidence="6">
    <location>
        <begin position="81"/>
        <end position="99"/>
    </location>
</feature>
<comment type="caution">
    <text evidence="8">The sequence shown here is derived from an EMBL/GenBank/DDBJ whole genome shotgun (WGS) entry which is preliminary data.</text>
</comment>
<proteinExistence type="inferred from homology"/>
<dbReference type="Pfam" id="PF00015">
    <property type="entry name" value="MCPsignal"/>
    <property type="match status" value="1"/>
</dbReference>
<dbReference type="EMBL" id="MJIL01000101">
    <property type="protein sequence ID" value="OLQ69436.1"/>
    <property type="molecule type" value="Genomic_DNA"/>
</dbReference>
<dbReference type="PRINTS" id="PR00260">
    <property type="entry name" value="CHEMTRNSDUCR"/>
</dbReference>
<evidence type="ECO:0000313" key="8">
    <source>
        <dbReference type="EMBL" id="OLQ69436.1"/>
    </source>
</evidence>
<dbReference type="Gene3D" id="1.10.287.950">
    <property type="entry name" value="Methyl-accepting chemotaxis protein"/>
    <property type="match status" value="1"/>
</dbReference>
<dbReference type="RefSeq" id="WP_075768365.1">
    <property type="nucleotide sequence ID" value="NZ_MJIL01000101.1"/>
</dbReference>
<name>A0A1Q9G629_9GAMM</name>
<evidence type="ECO:0000256" key="5">
    <source>
        <dbReference type="SAM" id="Coils"/>
    </source>
</evidence>
<evidence type="ECO:0000313" key="9">
    <source>
        <dbReference type="Proteomes" id="UP000186905"/>
    </source>
</evidence>
<sequence length="487" mass="52285">MTPLAIWRALFLPSSHSWQGEHARYVDTLLFFTLLSFFVGCYSLLKWFNHDHSLLVMTSMLLIGCELMAGVILRLVRSPVLALNVGFFGMVVHAMNIVYQSGGIVVSTQSFWMPLLIVAFFLAAKPVMAAIWSIAVVIVSAWMIGQHLSGYAFPHLELIDTAAAVEVWSGMLMPLVVIGIAQAYTVRQRQAAIQSSEQAQQSSQLLAEQAQQGEHQLSSVLAQATDNATQLGRVAEQLEQQSGSLHQQVTDLNLNCDSQASAAEQMSQQLAQMTSGIDESDCFVGELKNRSETIRAQAEKSSASLSASTEAIAQILSSNDEIMSVADLITSVAEQTNLLALNAAIEAARAGDQGRGFAVVADQVRELSAKSNSSAVEIRALLDKSRQEVQHGQAVIEASANELSGIIEQVGSISGDVNKLADIIGHQVHALKELNTASSNVANGVVETNQVSDLVATQGTQLAELVETLKTLADSLNTVVSAKPHTY</sequence>
<dbReference type="InterPro" id="IPR004089">
    <property type="entry name" value="MCPsignal_dom"/>
</dbReference>
<dbReference type="GO" id="GO:0006935">
    <property type="term" value="P:chemotaxis"/>
    <property type="evidence" value="ECO:0007669"/>
    <property type="project" value="UniProtKB-KW"/>
</dbReference>
<dbReference type="SMART" id="SM00283">
    <property type="entry name" value="MA"/>
    <property type="match status" value="1"/>
</dbReference>
<comment type="similarity">
    <text evidence="3">Belongs to the methyl-accepting chemotaxis (MCP) protein family.</text>
</comment>
<keyword evidence="6" id="KW-1133">Transmembrane helix</keyword>
<keyword evidence="6" id="KW-0812">Transmembrane</keyword>
<dbReference type="InterPro" id="IPR004090">
    <property type="entry name" value="Chemotax_Me-accpt_rcpt"/>
</dbReference>